<feature type="signal peptide" evidence="1">
    <location>
        <begin position="1"/>
        <end position="17"/>
    </location>
</feature>
<evidence type="ECO:0000256" key="1">
    <source>
        <dbReference type="SAM" id="SignalP"/>
    </source>
</evidence>
<accession>A0A8R2H6Y7</accession>
<dbReference type="Proteomes" id="UP000007819">
    <property type="component" value="Chromosome A1"/>
</dbReference>
<feature type="chain" id="PRO_5035789128" evidence="1">
    <location>
        <begin position="18"/>
        <end position="207"/>
    </location>
</feature>
<dbReference type="OrthoDB" id="6624164at2759"/>
<dbReference type="EnsemblMetazoa" id="XM_016805392.2">
    <property type="protein sequence ID" value="XP_016660881.1"/>
    <property type="gene ID" value="LOC107884038"/>
</dbReference>
<organism evidence="2 3">
    <name type="scientific">Acyrthosiphon pisum</name>
    <name type="common">Pea aphid</name>
    <dbReference type="NCBI Taxonomy" id="7029"/>
    <lineage>
        <taxon>Eukaryota</taxon>
        <taxon>Metazoa</taxon>
        <taxon>Ecdysozoa</taxon>
        <taxon>Arthropoda</taxon>
        <taxon>Hexapoda</taxon>
        <taxon>Insecta</taxon>
        <taxon>Pterygota</taxon>
        <taxon>Neoptera</taxon>
        <taxon>Paraneoptera</taxon>
        <taxon>Hemiptera</taxon>
        <taxon>Sternorrhyncha</taxon>
        <taxon>Aphidomorpha</taxon>
        <taxon>Aphidoidea</taxon>
        <taxon>Aphididae</taxon>
        <taxon>Macrosiphini</taxon>
        <taxon>Acyrthosiphon</taxon>
    </lineage>
</organism>
<reference evidence="2" key="2">
    <citation type="submission" date="2022-06" db="UniProtKB">
        <authorList>
            <consortium name="EnsemblMetazoa"/>
        </authorList>
    </citation>
    <scope>IDENTIFICATION</scope>
</reference>
<proteinExistence type="predicted"/>
<sequence>MLDGYAVATITAGLCLSIVIGTVCDSAEMMTAFVPTATKPQRTAGNFSGELTRSPRFVVVNGDGVPDYDGAEDDDDHVVYDYDDGGGSGGDHDHGYDHDYHDIGHDDDDDDDFDHDHGSGPGYHHHVWWHHYYHHGEPHLPFPLFPPIFVHRRPSYRRCDQWPFECRSTYEMIQWLQCYHEFLAGSGIHDEVGLHGLVGVPTHAWKK</sequence>
<protein>
    <submittedName>
        <fullName evidence="2">Uncharacterized protein</fullName>
    </submittedName>
</protein>
<keyword evidence="3" id="KW-1185">Reference proteome</keyword>
<dbReference type="AlphaFoldDB" id="A0A8R2H6Y7"/>
<evidence type="ECO:0000313" key="2">
    <source>
        <dbReference type="EnsemblMetazoa" id="XP_016660881.1"/>
    </source>
</evidence>
<name>A0A8R2H6Y7_ACYPI</name>
<evidence type="ECO:0000313" key="3">
    <source>
        <dbReference type="Proteomes" id="UP000007819"/>
    </source>
</evidence>
<keyword evidence="1" id="KW-0732">Signal</keyword>
<dbReference type="RefSeq" id="XP_016660881.1">
    <property type="nucleotide sequence ID" value="XM_016805392.2"/>
</dbReference>
<dbReference type="GeneID" id="107884038"/>
<dbReference type="KEGG" id="api:107884038"/>
<reference evidence="3" key="1">
    <citation type="submission" date="2010-06" db="EMBL/GenBank/DDBJ databases">
        <authorList>
            <person name="Jiang H."/>
            <person name="Abraham K."/>
            <person name="Ali S."/>
            <person name="Alsbrooks S.L."/>
            <person name="Anim B.N."/>
            <person name="Anosike U.S."/>
            <person name="Attaway T."/>
            <person name="Bandaranaike D.P."/>
            <person name="Battles P.K."/>
            <person name="Bell S.N."/>
            <person name="Bell A.V."/>
            <person name="Beltran B."/>
            <person name="Bickham C."/>
            <person name="Bustamante Y."/>
            <person name="Caleb T."/>
            <person name="Canada A."/>
            <person name="Cardenas V."/>
            <person name="Carter K."/>
            <person name="Chacko J."/>
            <person name="Chandrabose M.N."/>
            <person name="Chavez D."/>
            <person name="Chavez A."/>
            <person name="Chen L."/>
            <person name="Chu H.-S."/>
            <person name="Claassen K.J."/>
            <person name="Cockrell R."/>
            <person name="Collins M."/>
            <person name="Cooper J.A."/>
            <person name="Cree A."/>
            <person name="Curry S.M."/>
            <person name="Da Y."/>
            <person name="Dao M.D."/>
            <person name="Das B."/>
            <person name="Davila M.-L."/>
            <person name="Davy-Carroll L."/>
            <person name="Denson S."/>
            <person name="Dinh H."/>
            <person name="Ebong V.E."/>
            <person name="Edwards J.R."/>
            <person name="Egan A."/>
            <person name="El-Daye J."/>
            <person name="Escobedo L."/>
            <person name="Fernandez S."/>
            <person name="Fernando P.R."/>
            <person name="Flagg N."/>
            <person name="Forbes L.D."/>
            <person name="Fowler R.G."/>
            <person name="Fu Q."/>
            <person name="Gabisi R.A."/>
            <person name="Ganer J."/>
            <person name="Garbino Pronczuk A."/>
            <person name="Garcia R.M."/>
            <person name="Garner T."/>
            <person name="Garrett T.E."/>
            <person name="Gonzalez D.A."/>
            <person name="Hamid H."/>
            <person name="Hawkins E.S."/>
            <person name="Hirani K."/>
            <person name="Hogues M.E."/>
            <person name="Hollins B."/>
            <person name="Hsiao C.-H."/>
            <person name="Jabil R."/>
            <person name="James M.L."/>
            <person name="Jhangiani S.N."/>
            <person name="Johnson B."/>
            <person name="Johnson Q."/>
            <person name="Joshi V."/>
            <person name="Kalu J.B."/>
            <person name="Kam C."/>
            <person name="Kashfia A."/>
            <person name="Keebler J."/>
            <person name="Kisamo H."/>
            <person name="Kovar C.L."/>
            <person name="Lago L.A."/>
            <person name="Lai C.-Y."/>
            <person name="Laidlaw J."/>
            <person name="Lara F."/>
            <person name="Le T.-K."/>
            <person name="Lee S.L."/>
            <person name="Legall F.H."/>
            <person name="Lemon S.J."/>
            <person name="Lewis L.R."/>
            <person name="Li B."/>
            <person name="Liu Y."/>
            <person name="Liu Y.-S."/>
            <person name="Lopez J."/>
            <person name="Lozado R.J."/>
            <person name="Lu J."/>
            <person name="Madu R.C."/>
            <person name="Maheshwari M."/>
            <person name="Maheshwari R."/>
            <person name="Malloy K."/>
            <person name="Martinez E."/>
            <person name="Mathew T."/>
            <person name="Mercado I.C."/>
            <person name="Mercado C."/>
            <person name="Meyer B."/>
            <person name="Montgomery K."/>
            <person name="Morgan M.B."/>
            <person name="Munidasa M."/>
            <person name="Nazareth L.V."/>
            <person name="Nelson J."/>
            <person name="Ng B.M."/>
            <person name="Nguyen N.B."/>
            <person name="Nguyen P.Q."/>
            <person name="Nguyen T."/>
            <person name="Obregon M."/>
            <person name="Okwuonu G.O."/>
            <person name="Onwere C.G."/>
            <person name="Orozco G."/>
            <person name="Parra A."/>
            <person name="Patel S."/>
            <person name="Patil S."/>
            <person name="Perez A."/>
            <person name="Perez Y."/>
            <person name="Pham C."/>
            <person name="Primus E.L."/>
            <person name="Pu L.-L."/>
            <person name="Puazo M."/>
            <person name="Qin X."/>
            <person name="Quiroz J.B."/>
            <person name="Reese J."/>
            <person name="Richards S."/>
            <person name="Rives C.M."/>
            <person name="Robberts R."/>
            <person name="Ruiz S.J."/>
            <person name="Ruiz M.J."/>
            <person name="Santibanez J."/>
            <person name="Schneider B.W."/>
            <person name="Sisson I."/>
            <person name="Smith M."/>
            <person name="Sodergren E."/>
            <person name="Song X.-Z."/>
            <person name="Song B.B."/>
            <person name="Summersgill H."/>
            <person name="Thelus R."/>
            <person name="Thornton R.D."/>
            <person name="Trejos Z.Y."/>
            <person name="Usmani K."/>
            <person name="Vattathil S."/>
            <person name="Villasana D."/>
            <person name="Walker D.L."/>
            <person name="Wang S."/>
            <person name="Wang K."/>
            <person name="White C.S."/>
            <person name="Williams A.C."/>
            <person name="Williamson J."/>
            <person name="Wilson K."/>
            <person name="Woghiren I.O."/>
            <person name="Woodworth J.R."/>
            <person name="Worley K.C."/>
            <person name="Wright R.A."/>
            <person name="Wu W."/>
            <person name="Young L."/>
            <person name="Zhang L."/>
            <person name="Zhang J."/>
            <person name="Zhu Y."/>
            <person name="Muzny D.M."/>
            <person name="Weinstock G."/>
            <person name="Gibbs R.A."/>
        </authorList>
    </citation>
    <scope>NUCLEOTIDE SEQUENCE [LARGE SCALE GENOMIC DNA]</scope>
    <source>
        <strain evidence="3">LSR1</strain>
    </source>
</reference>